<dbReference type="Proteomes" id="UP000503820">
    <property type="component" value="Unassembled WGS sequence"/>
</dbReference>
<dbReference type="GO" id="GO:0016020">
    <property type="term" value="C:membrane"/>
    <property type="evidence" value="ECO:0007669"/>
    <property type="project" value="InterPro"/>
</dbReference>
<dbReference type="InterPro" id="IPR058625">
    <property type="entry name" value="MdtA-like_BSH"/>
</dbReference>
<evidence type="ECO:0000256" key="1">
    <source>
        <dbReference type="ARBA" id="ARBA00004196"/>
    </source>
</evidence>
<evidence type="ECO:0000259" key="5">
    <source>
        <dbReference type="Pfam" id="PF25917"/>
    </source>
</evidence>
<feature type="domain" description="Multidrug resistance protein MdtA-like barrel-sandwich hybrid" evidence="5">
    <location>
        <begin position="62"/>
        <end position="251"/>
    </location>
</feature>
<comment type="caution">
    <text evidence="7">The sequence shown here is derived from an EMBL/GenBank/DDBJ whole genome shotgun (WGS) entry which is preliminary data.</text>
</comment>
<evidence type="ECO:0000313" key="7">
    <source>
        <dbReference type="EMBL" id="GFM36636.1"/>
    </source>
</evidence>
<dbReference type="Gene3D" id="2.40.420.20">
    <property type="match status" value="1"/>
</dbReference>
<sequence>MRKLPILLALLLAAAGAGAWYWSSSRNVQETKVLQTVRLGKNTVRATLEATGIIKPEVGAIVKTGSRATGLIRKMYVRVGDTVRKGDLIAEIDDREQRASLAESEATLRRARAELARVENVYPLQINEARAQLRAAKAEADYLSLSLQRKTELVRQKLDSQDSLDEARQKHDVATNTFKAREATLRRLETEYTQERIMSQESVLAAEAALQSAEVRITYASIHAPIDGVVSQVAAQTGETVVAGLEVANLITILDPTRLEMWIYVDETDVGQIRPGMPVEFRVDAYPGRVFEGTVNQIYPEPEVRDNIVYYQALVRMTPETSAQLRPEMTTQCTVIVERKDDVLALPNDALKWVGGEQYVFVRGTGNAVTRVQPRLGLLGRDHSEVLEGLSEGDEVATRILLPAQGAAPARSGQ</sequence>
<evidence type="ECO:0000256" key="2">
    <source>
        <dbReference type="ARBA" id="ARBA00009477"/>
    </source>
</evidence>
<name>A0A7J0BSD9_9BACT</name>
<proteinExistence type="inferred from homology"/>
<comment type="similarity">
    <text evidence="2">Belongs to the membrane fusion protein (MFP) (TC 8.A.1) family.</text>
</comment>
<reference evidence="7 8" key="1">
    <citation type="submission" date="2020-05" db="EMBL/GenBank/DDBJ databases">
        <title>Draft genome sequence of Desulfovibrio psychrotolerans JS1T.</title>
        <authorList>
            <person name="Ueno A."/>
            <person name="Tamazawa S."/>
            <person name="Tamamura S."/>
            <person name="Murakami T."/>
            <person name="Kiyama T."/>
            <person name="Inomata H."/>
            <person name="Amano Y."/>
            <person name="Miyakawa K."/>
            <person name="Tamaki H."/>
            <person name="Naganuma T."/>
            <person name="Kaneko K."/>
        </authorList>
    </citation>
    <scope>NUCLEOTIDE SEQUENCE [LARGE SCALE GENOMIC DNA]</scope>
    <source>
        <strain evidence="7 8">JS1</strain>
    </source>
</reference>
<keyword evidence="4" id="KW-0732">Signal</keyword>
<dbReference type="AlphaFoldDB" id="A0A7J0BSD9"/>
<dbReference type="SUPFAM" id="SSF111369">
    <property type="entry name" value="HlyD-like secretion proteins"/>
    <property type="match status" value="2"/>
</dbReference>
<dbReference type="PANTHER" id="PTHR32347">
    <property type="entry name" value="EFFLUX SYSTEM COMPONENT YKNX-RELATED"/>
    <property type="match status" value="1"/>
</dbReference>
<gene>
    <name evidence="7" type="ORF">DSM19430T_13200</name>
</gene>
<dbReference type="PANTHER" id="PTHR32347:SF23">
    <property type="entry name" value="BLL5650 PROTEIN"/>
    <property type="match status" value="1"/>
</dbReference>
<dbReference type="RefSeq" id="WP_174409304.1">
    <property type="nucleotide sequence ID" value="NZ_BLVP01000007.1"/>
</dbReference>
<dbReference type="EMBL" id="BLVP01000007">
    <property type="protein sequence ID" value="GFM36636.1"/>
    <property type="molecule type" value="Genomic_DNA"/>
</dbReference>
<comment type="subcellular location">
    <subcellularLocation>
        <location evidence="1">Cell envelope</location>
    </subcellularLocation>
</comment>
<feature type="signal peptide" evidence="4">
    <location>
        <begin position="1"/>
        <end position="19"/>
    </location>
</feature>
<dbReference type="GO" id="GO:0022857">
    <property type="term" value="F:transmembrane transporter activity"/>
    <property type="evidence" value="ECO:0007669"/>
    <property type="project" value="InterPro"/>
</dbReference>
<dbReference type="GO" id="GO:0030313">
    <property type="term" value="C:cell envelope"/>
    <property type="evidence" value="ECO:0007669"/>
    <property type="project" value="UniProtKB-SubCell"/>
</dbReference>
<keyword evidence="3" id="KW-0175">Coiled coil</keyword>
<evidence type="ECO:0000259" key="6">
    <source>
        <dbReference type="Pfam" id="PF25954"/>
    </source>
</evidence>
<dbReference type="InterPro" id="IPR050465">
    <property type="entry name" value="UPF0194_transport"/>
</dbReference>
<evidence type="ECO:0000256" key="4">
    <source>
        <dbReference type="SAM" id="SignalP"/>
    </source>
</evidence>
<evidence type="ECO:0000313" key="8">
    <source>
        <dbReference type="Proteomes" id="UP000503820"/>
    </source>
</evidence>
<accession>A0A7J0BSD9</accession>
<feature type="chain" id="PRO_5029598266" evidence="4">
    <location>
        <begin position="20"/>
        <end position="414"/>
    </location>
</feature>
<dbReference type="Gene3D" id="2.40.30.170">
    <property type="match status" value="1"/>
</dbReference>
<dbReference type="Pfam" id="PF25954">
    <property type="entry name" value="Beta-barrel_RND_2"/>
    <property type="match status" value="1"/>
</dbReference>
<feature type="domain" description="CusB-like beta-barrel" evidence="6">
    <location>
        <begin position="264"/>
        <end position="334"/>
    </location>
</feature>
<dbReference type="NCBIfam" id="TIGR01730">
    <property type="entry name" value="RND_mfp"/>
    <property type="match status" value="1"/>
</dbReference>
<dbReference type="Gene3D" id="2.40.50.100">
    <property type="match status" value="2"/>
</dbReference>
<organism evidence="7 8">
    <name type="scientific">Desulfovibrio psychrotolerans</name>
    <dbReference type="NCBI Taxonomy" id="415242"/>
    <lineage>
        <taxon>Bacteria</taxon>
        <taxon>Pseudomonadati</taxon>
        <taxon>Thermodesulfobacteriota</taxon>
        <taxon>Desulfovibrionia</taxon>
        <taxon>Desulfovibrionales</taxon>
        <taxon>Desulfovibrionaceae</taxon>
        <taxon>Desulfovibrio</taxon>
    </lineage>
</organism>
<dbReference type="InterPro" id="IPR058792">
    <property type="entry name" value="Beta-barrel_RND_2"/>
</dbReference>
<evidence type="ECO:0000256" key="3">
    <source>
        <dbReference type="ARBA" id="ARBA00023054"/>
    </source>
</evidence>
<dbReference type="Gene3D" id="1.10.287.470">
    <property type="entry name" value="Helix hairpin bin"/>
    <property type="match status" value="2"/>
</dbReference>
<dbReference type="InterPro" id="IPR006143">
    <property type="entry name" value="RND_pump_MFP"/>
</dbReference>
<keyword evidence="8" id="KW-1185">Reference proteome</keyword>
<dbReference type="Pfam" id="PF25917">
    <property type="entry name" value="BSH_RND"/>
    <property type="match status" value="1"/>
</dbReference>
<protein>
    <submittedName>
        <fullName evidence="7">RND transporter</fullName>
    </submittedName>
</protein>